<organism evidence="7 8">
    <name type="scientific">Mariprofundus micogutta</name>
    <dbReference type="NCBI Taxonomy" id="1921010"/>
    <lineage>
        <taxon>Bacteria</taxon>
        <taxon>Pseudomonadati</taxon>
        <taxon>Pseudomonadota</taxon>
        <taxon>Candidatius Mariprofundia</taxon>
        <taxon>Mariprofundales</taxon>
        <taxon>Mariprofundaceae</taxon>
        <taxon>Mariprofundus</taxon>
    </lineage>
</organism>
<evidence type="ECO:0000256" key="4">
    <source>
        <dbReference type="ARBA" id="ARBA00041148"/>
    </source>
</evidence>
<dbReference type="NCBIfam" id="TIGR00741">
    <property type="entry name" value="yfiA"/>
    <property type="match status" value="1"/>
</dbReference>
<dbReference type="SUPFAM" id="SSF69754">
    <property type="entry name" value="Ribosome binding protein Y (YfiA homologue)"/>
    <property type="match status" value="1"/>
</dbReference>
<accession>A0A1L8CNK5</accession>
<dbReference type="InterPro" id="IPR032528">
    <property type="entry name" value="Ribosom_S30AE_C"/>
</dbReference>
<dbReference type="AlphaFoldDB" id="A0A1L8CNK5"/>
<comment type="function">
    <text evidence="5">Required for dimerization of active 70S ribosomes into 100S ribosomes in stationary phase; 100S ribosomes are translationally inactive and sometimes present during exponential growth.</text>
</comment>
<dbReference type="STRING" id="1921010.MMIC_P1440"/>
<dbReference type="GO" id="GO:0022627">
    <property type="term" value="C:cytosolic small ribosomal subunit"/>
    <property type="evidence" value="ECO:0007669"/>
    <property type="project" value="TreeGrafter"/>
</dbReference>
<comment type="caution">
    <text evidence="7">The sequence shown here is derived from an EMBL/GenBank/DDBJ whole genome shotgun (WGS) entry which is preliminary data.</text>
</comment>
<dbReference type="PANTHER" id="PTHR33231">
    <property type="entry name" value="30S RIBOSOMAL PROTEIN"/>
    <property type="match status" value="1"/>
</dbReference>
<comment type="subcellular location">
    <subcellularLocation>
        <location evidence="5">Cytoplasm</location>
    </subcellularLocation>
</comment>
<dbReference type="PANTHER" id="PTHR33231:SF1">
    <property type="entry name" value="30S RIBOSOMAL PROTEIN"/>
    <property type="match status" value="1"/>
</dbReference>
<name>A0A1L8CNK5_9PROT</name>
<dbReference type="InterPro" id="IPR050574">
    <property type="entry name" value="HPF/YfiA_ribosome-assoc"/>
</dbReference>
<keyword evidence="8" id="KW-1185">Reference proteome</keyword>
<dbReference type="GO" id="GO:0045900">
    <property type="term" value="P:negative regulation of translational elongation"/>
    <property type="evidence" value="ECO:0007669"/>
    <property type="project" value="TreeGrafter"/>
</dbReference>
<dbReference type="OrthoDB" id="9795980at2"/>
<dbReference type="HAMAP" id="MF_00839">
    <property type="entry name" value="HPF"/>
    <property type="match status" value="1"/>
</dbReference>
<feature type="domain" description="Sigma 54 modulation/S30EA ribosomal protein C-terminal" evidence="6">
    <location>
        <begin position="125"/>
        <end position="175"/>
    </location>
</feature>
<comment type="similarity">
    <text evidence="2">Belongs to the HPF/YfiA ribosome-associated protein family. Short HPF subfamily.</text>
</comment>
<evidence type="ECO:0000313" key="8">
    <source>
        <dbReference type="Proteomes" id="UP000231632"/>
    </source>
</evidence>
<keyword evidence="1 5" id="KW-0810">Translation regulation</keyword>
<dbReference type="InterPro" id="IPR036567">
    <property type="entry name" value="RHF-like"/>
</dbReference>
<dbReference type="Gene3D" id="3.30.505.50">
    <property type="entry name" value="Sigma 54 modulation/S30EA ribosomal protein, C-terminal domain"/>
    <property type="match status" value="1"/>
</dbReference>
<sequence>MQVSITGRHVDLTEPLKAYVDDKLQHLKHSFDHVVDVHVVLSVEKFRQRCEVNMQASGINIHGSHETEDMYASIDGVVDKLNRQLKRYRAKLRRHRGDPVGREIKVSHKVLDMANDKDELTEDHQPETLRHEQIDAKPMSVDEAVMQLELGSRDVLFFTNGQTEQLNAVYRRPDGALSWIEPEAA</sequence>
<comment type="subunit">
    <text evidence="5">Interacts with 100S ribosomes.</text>
</comment>
<evidence type="ECO:0000256" key="2">
    <source>
        <dbReference type="ARBA" id="ARBA00038434"/>
    </source>
</evidence>
<evidence type="ECO:0000256" key="5">
    <source>
        <dbReference type="HAMAP-Rule" id="MF_00839"/>
    </source>
</evidence>
<dbReference type="InterPro" id="IPR034694">
    <property type="entry name" value="HPF_long/plastid"/>
</dbReference>
<dbReference type="FunFam" id="3.30.160.100:FF:000001">
    <property type="entry name" value="Ribosome hibernation promoting factor"/>
    <property type="match status" value="1"/>
</dbReference>
<dbReference type="CDD" id="cd00552">
    <property type="entry name" value="RaiA"/>
    <property type="match status" value="1"/>
</dbReference>
<dbReference type="InterPro" id="IPR038416">
    <property type="entry name" value="Ribosom_S30AE_C_sf"/>
</dbReference>
<dbReference type="Gene3D" id="3.30.160.100">
    <property type="entry name" value="Ribosome hibernation promotion factor-like"/>
    <property type="match status" value="1"/>
</dbReference>
<dbReference type="RefSeq" id="WP_072659792.1">
    <property type="nucleotide sequence ID" value="NZ_BDFD01000011.1"/>
</dbReference>
<gene>
    <name evidence="5" type="primary">hpf</name>
    <name evidence="7" type="ORF">MMIC_P1440</name>
</gene>
<keyword evidence="5" id="KW-0963">Cytoplasm</keyword>
<comment type="subunit">
    <text evidence="3">Associates exclusively with 100S ribosomes, which are dimers of 70S ribosomes.</text>
</comment>
<comment type="similarity">
    <text evidence="5">Belongs to the HPF/YfiA ribosome-associated protein family. Long HPF subfamily.</text>
</comment>
<evidence type="ECO:0000256" key="3">
    <source>
        <dbReference type="ARBA" id="ARBA00038695"/>
    </source>
</evidence>
<reference evidence="7 8" key="1">
    <citation type="journal article" date="2017" name="Arch. Microbiol.">
        <title>Mariprofundus micogutta sp. nov., a novel iron-oxidizing zetaproteobacterium isolated from a deep-sea hydrothermal field at the Bayonnaise knoll of the Izu-Ogasawara arc, and a description of Mariprofundales ord. nov. and Zetaproteobacteria classis nov.</title>
        <authorList>
            <person name="Makita H."/>
            <person name="Tanaka E."/>
            <person name="Mitsunobu S."/>
            <person name="Miyazaki M."/>
            <person name="Nunoura T."/>
            <person name="Uematsu K."/>
            <person name="Takaki Y."/>
            <person name="Nishi S."/>
            <person name="Shimamura S."/>
            <person name="Takai K."/>
        </authorList>
    </citation>
    <scope>NUCLEOTIDE SEQUENCE [LARGE SCALE GENOMIC DNA]</scope>
    <source>
        <strain evidence="7 8">ET2</strain>
    </source>
</reference>
<evidence type="ECO:0000256" key="1">
    <source>
        <dbReference type="ARBA" id="ARBA00022845"/>
    </source>
</evidence>
<evidence type="ECO:0000259" key="6">
    <source>
        <dbReference type="Pfam" id="PF16321"/>
    </source>
</evidence>
<dbReference type="EMBL" id="BDFD01000011">
    <property type="protein sequence ID" value="GAV20473.1"/>
    <property type="molecule type" value="Genomic_DNA"/>
</dbReference>
<dbReference type="GO" id="GO:0043024">
    <property type="term" value="F:ribosomal small subunit binding"/>
    <property type="evidence" value="ECO:0007669"/>
    <property type="project" value="TreeGrafter"/>
</dbReference>
<proteinExistence type="inferred from homology"/>
<dbReference type="Pfam" id="PF16321">
    <property type="entry name" value="Ribosom_S30AE_C"/>
    <property type="match status" value="1"/>
</dbReference>
<dbReference type="Pfam" id="PF02482">
    <property type="entry name" value="Ribosomal_S30AE"/>
    <property type="match status" value="1"/>
</dbReference>
<evidence type="ECO:0000313" key="7">
    <source>
        <dbReference type="EMBL" id="GAV20473.1"/>
    </source>
</evidence>
<dbReference type="InterPro" id="IPR003489">
    <property type="entry name" value="RHF/RaiA"/>
</dbReference>
<protein>
    <recommendedName>
        <fullName evidence="4 5">Ribosome hibernation promoting factor</fullName>
        <shortName evidence="5">HPF</shortName>
    </recommendedName>
</protein>
<dbReference type="Proteomes" id="UP000231632">
    <property type="component" value="Unassembled WGS sequence"/>
</dbReference>